<protein>
    <submittedName>
        <fullName evidence="1">Type VI secretion protein</fullName>
    </submittedName>
</protein>
<dbReference type="PATRIC" id="fig|562.11293.peg.5777"/>
<dbReference type="Proteomes" id="UP000037564">
    <property type="component" value="Unassembled WGS sequence"/>
</dbReference>
<accession>A0A0B0VPM1</accession>
<organism evidence="1 2">
    <name type="scientific">Escherichia coli</name>
    <dbReference type="NCBI Taxonomy" id="562"/>
    <lineage>
        <taxon>Bacteria</taxon>
        <taxon>Pseudomonadati</taxon>
        <taxon>Pseudomonadota</taxon>
        <taxon>Gammaproteobacteria</taxon>
        <taxon>Enterobacterales</taxon>
        <taxon>Enterobacteriaceae</taxon>
        <taxon>Escherichia</taxon>
    </lineage>
</organism>
<dbReference type="InterPro" id="IPR010272">
    <property type="entry name" value="T6SS_TssF"/>
</dbReference>
<evidence type="ECO:0000313" key="1">
    <source>
        <dbReference type="EMBL" id="KNF67365.1"/>
    </source>
</evidence>
<dbReference type="EMBL" id="LGZN01000037">
    <property type="protein sequence ID" value="KNF67365.1"/>
    <property type="molecule type" value="Genomic_DNA"/>
</dbReference>
<dbReference type="NCBIfam" id="TIGR03359">
    <property type="entry name" value="VI_chp_6"/>
    <property type="match status" value="1"/>
</dbReference>
<dbReference type="Pfam" id="PF05947">
    <property type="entry name" value="T6SS_TssF"/>
    <property type="match status" value="1"/>
</dbReference>
<dbReference type="PANTHER" id="PTHR35370:SF1">
    <property type="entry name" value="TYPE VI SECRETION SYSTEM COMPONENT TSSF1"/>
    <property type="match status" value="1"/>
</dbReference>
<gene>
    <name evidence="1" type="ORF">WR15_16620</name>
</gene>
<comment type="caution">
    <text evidence="1">The sequence shown here is derived from an EMBL/GenBank/DDBJ whole genome shotgun (WGS) entry which is preliminary data.</text>
</comment>
<dbReference type="PIRSF" id="PIRSF028304">
    <property type="entry name" value="UCP028304"/>
    <property type="match status" value="1"/>
</dbReference>
<reference evidence="1 2" key="1">
    <citation type="submission" date="2015-07" db="EMBL/GenBank/DDBJ databases">
        <title>Genome sequences of 64 non-O157:H7 Shiga toxin-producing Escherichia coli strains.</title>
        <authorList>
            <person name="Gonzalez-Escalona N."/>
            <person name="Toro M."/>
            <person name="Timme R."/>
            <person name="Payne J."/>
        </authorList>
    </citation>
    <scope>NUCLEOTIDE SEQUENCE [LARGE SCALE GENOMIC DNA]</scope>
    <source>
        <strain evidence="1 2">CFSAN026843</strain>
    </source>
</reference>
<dbReference type="RefSeq" id="WP_001037841.1">
    <property type="nucleotide sequence ID" value="NZ_BFZV01000033.1"/>
</dbReference>
<dbReference type="AlphaFoldDB" id="A0A0B0VPM1"/>
<sequence>MNKLLSYYQKELFFLKKHGNEFAKKYPKIARRLGYNQGVSEDPHIQRLTESFAFLSSRIHQRLDEDLPELMEALLRNLAPQFLYHYPSSCIVSFEPDKNSSGITSMYEVPVGTSIYFKHKSKTTCQFRTVYPLTIVPATVNEAKIYYDNLSSLWRIELNLKVFDGAKFSLDFVRFYLNGPSTVTGIIYTLLCDEVDNIILQKNNDVLYGVKTNVFGAGFNEGEVTLPRTGNVSYIHNLTLDYFSFAERFNFIDIKFDSEIELCSGDSVRIHITLKNSAGKYEIDKIEKNVSEELFRVNCSPVVNLFEKKSEPLRLSDGQDEYQVNPDLYSRDEILIWDINKVILHRYENDLVRQIPLKNLFGLEHSFIKQSLNIFWHSSYYRMPSERSNYEENVYIRLSDDGGVQARIMNGDVLSIDVMCTNGNIPSSMNIGAPDGDFDCDIDIANLRITALNRPSRMLPAMALKGMNWRIISQLSLNFVLLSGTDGAMKLREMLSIYNYNNNRSISIYIEWIKELQITPVSSRLSGIYPPVSARGIDIKVILSKDAYMHPECFLFCSFLDHFLGLHAPVNSFTRMITVFEHDENTRRIWPMRAGKLTWL</sequence>
<evidence type="ECO:0000313" key="2">
    <source>
        <dbReference type="Proteomes" id="UP000037564"/>
    </source>
</evidence>
<proteinExistence type="predicted"/>
<name>A0A0B0VPM1_ECOLX</name>
<dbReference type="PANTHER" id="PTHR35370">
    <property type="entry name" value="CYTOPLASMIC PROTEIN-RELATED-RELATED"/>
    <property type="match status" value="1"/>
</dbReference>